<evidence type="ECO:0000256" key="6">
    <source>
        <dbReference type="ARBA" id="ARBA00023125"/>
    </source>
</evidence>
<dbReference type="GO" id="GO:0033202">
    <property type="term" value="C:DNA helicase complex"/>
    <property type="evidence" value="ECO:0007669"/>
    <property type="project" value="TreeGrafter"/>
</dbReference>
<dbReference type="GO" id="GO:0043138">
    <property type="term" value="F:3'-5' DNA helicase activity"/>
    <property type="evidence" value="ECO:0007669"/>
    <property type="project" value="UniProtKB-EC"/>
</dbReference>
<evidence type="ECO:0000256" key="9">
    <source>
        <dbReference type="ARBA" id="ARBA00034808"/>
    </source>
</evidence>
<evidence type="ECO:0000256" key="5">
    <source>
        <dbReference type="ARBA" id="ARBA00022840"/>
    </source>
</evidence>
<dbReference type="InterPro" id="IPR027417">
    <property type="entry name" value="P-loop_NTPase"/>
</dbReference>
<evidence type="ECO:0000259" key="13">
    <source>
        <dbReference type="PROSITE" id="PS51217"/>
    </source>
</evidence>
<dbReference type="GO" id="GO:0009314">
    <property type="term" value="P:response to radiation"/>
    <property type="evidence" value="ECO:0007669"/>
    <property type="project" value="UniProtKB-ARBA"/>
</dbReference>
<comment type="similarity">
    <text evidence="1">Belongs to the helicase family. UvrD subfamily.</text>
</comment>
<keyword evidence="4 11" id="KW-0347">Helicase</keyword>
<evidence type="ECO:0000256" key="11">
    <source>
        <dbReference type="PROSITE-ProRule" id="PRU00560"/>
    </source>
</evidence>
<accession>A0A0G1KN52</accession>
<evidence type="ECO:0000256" key="7">
    <source>
        <dbReference type="ARBA" id="ARBA00023235"/>
    </source>
</evidence>
<dbReference type="Pfam" id="PF00580">
    <property type="entry name" value="UvrD-helicase"/>
    <property type="match status" value="1"/>
</dbReference>
<comment type="caution">
    <text evidence="14">The sequence shown here is derived from an EMBL/GenBank/DDBJ whole genome shotgun (WGS) entry which is preliminary data.</text>
</comment>
<dbReference type="Proteomes" id="UP000034504">
    <property type="component" value="Unassembled WGS sequence"/>
</dbReference>
<dbReference type="GO" id="GO:0005829">
    <property type="term" value="C:cytosol"/>
    <property type="evidence" value="ECO:0007669"/>
    <property type="project" value="TreeGrafter"/>
</dbReference>
<dbReference type="FunFam" id="1.10.10.160:FF:000001">
    <property type="entry name" value="ATP-dependent DNA helicase"/>
    <property type="match status" value="1"/>
</dbReference>
<evidence type="ECO:0000256" key="3">
    <source>
        <dbReference type="ARBA" id="ARBA00022801"/>
    </source>
</evidence>
<comment type="catalytic activity">
    <reaction evidence="10">
        <text>ATP + H2O = ADP + phosphate + H(+)</text>
        <dbReference type="Rhea" id="RHEA:13065"/>
        <dbReference type="ChEBI" id="CHEBI:15377"/>
        <dbReference type="ChEBI" id="CHEBI:15378"/>
        <dbReference type="ChEBI" id="CHEBI:30616"/>
        <dbReference type="ChEBI" id="CHEBI:43474"/>
        <dbReference type="ChEBI" id="CHEBI:456216"/>
        <dbReference type="EC" id="5.6.2.4"/>
    </reaction>
</comment>
<protein>
    <recommendedName>
        <fullName evidence="9">DNA 3'-5' helicase</fullName>
        <ecNumber evidence="9">5.6.2.4</ecNumber>
    </recommendedName>
</protein>
<feature type="domain" description="UvrD-like helicase ATP-binding" evidence="12">
    <location>
        <begin position="7"/>
        <end position="286"/>
    </location>
</feature>
<proteinExistence type="inferred from homology"/>
<keyword evidence="3 11" id="KW-0378">Hydrolase</keyword>
<evidence type="ECO:0000313" key="15">
    <source>
        <dbReference type="Proteomes" id="UP000034504"/>
    </source>
</evidence>
<keyword evidence="5 11" id="KW-0067">ATP-binding</keyword>
<dbReference type="InterPro" id="IPR000212">
    <property type="entry name" value="DNA_helicase_UvrD/REP"/>
</dbReference>
<dbReference type="GO" id="GO:0000725">
    <property type="term" value="P:recombinational repair"/>
    <property type="evidence" value="ECO:0007669"/>
    <property type="project" value="TreeGrafter"/>
</dbReference>
<dbReference type="Pfam" id="PF13361">
    <property type="entry name" value="UvrD_C"/>
    <property type="match status" value="1"/>
</dbReference>
<dbReference type="GO" id="GO:0005524">
    <property type="term" value="F:ATP binding"/>
    <property type="evidence" value="ECO:0007669"/>
    <property type="project" value="UniProtKB-UniRule"/>
</dbReference>
<dbReference type="InterPro" id="IPR013986">
    <property type="entry name" value="DExx_box_DNA_helicase_dom_sf"/>
</dbReference>
<dbReference type="Gene3D" id="1.10.486.10">
    <property type="entry name" value="PCRA, domain 4"/>
    <property type="match status" value="1"/>
</dbReference>
<organism evidence="14 15">
    <name type="scientific">candidate division WWE3 bacterium GW2011_GWC2_44_9</name>
    <dbReference type="NCBI Taxonomy" id="1619125"/>
    <lineage>
        <taxon>Bacteria</taxon>
        <taxon>Katanobacteria</taxon>
    </lineage>
</organism>
<dbReference type="CDD" id="cd18807">
    <property type="entry name" value="SF1_C_UvrD"/>
    <property type="match status" value="1"/>
</dbReference>
<keyword evidence="7" id="KW-0413">Isomerase</keyword>
<feature type="domain" description="UvrD-like helicase C-terminal" evidence="13">
    <location>
        <begin position="287"/>
        <end position="531"/>
    </location>
</feature>
<comment type="catalytic activity">
    <reaction evidence="8">
        <text>Couples ATP hydrolysis with the unwinding of duplex DNA by translocating in the 3'-5' direction.</text>
        <dbReference type="EC" id="5.6.2.4"/>
    </reaction>
</comment>
<reference evidence="14 15" key="1">
    <citation type="journal article" date="2015" name="Nature">
        <title>rRNA introns, odd ribosomes, and small enigmatic genomes across a large radiation of phyla.</title>
        <authorList>
            <person name="Brown C.T."/>
            <person name="Hug L.A."/>
            <person name="Thomas B.C."/>
            <person name="Sharon I."/>
            <person name="Castelle C.J."/>
            <person name="Singh A."/>
            <person name="Wilkins M.J."/>
            <person name="Williams K.H."/>
            <person name="Banfield J.F."/>
        </authorList>
    </citation>
    <scope>NUCLEOTIDE SEQUENCE [LARGE SCALE GENOMIC DNA]</scope>
</reference>
<dbReference type="CDD" id="cd17932">
    <property type="entry name" value="DEXQc_UvrD"/>
    <property type="match status" value="1"/>
</dbReference>
<dbReference type="GO" id="GO:0003677">
    <property type="term" value="F:DNA binding"/>
    <property type="evidence" value="ECO:0007669"/>
    <property type="project" value="UniProtKB-KW"/>
</dbReference>
<dbReference type="PROSITE" id="PS51198">
    <property type="entry name" value="UVRD_HELICASE_ATP_BIND"/>
    <property type="match status" value="1"/>
</dbReference>
<evidence type="ECO:0000256" key="10">
    <source>
        <dbReference type="ARBA" id="ARBA00048988"/>
    </source>
</evidence>
<dbReference type="Gene3D" id="3.40.50.300">
    <property type="entry name" value="P-loop containing nucleotide triphosphate hydrolases"/>
    <property type="match status" value="2"/>
</dbReference>
<evidence type="ECO:0000256" key="1">
    <source>
        <dbReference type="ARBA" id="ARBA00009922"/>
    </source>
</evidence>
<dbReference type="PATRIC" id="fig|1619125.3.peg.222"/>
<dbReference type="GO" id="GO:0016887">
    <property type="term" value="F:ATP hydrolysis activity"/>
    <property type="evidence" value="ECO:0007669"/>
    <property type="project" value="RHEA"/>
</dbReference>
<name>A0A0G1KN52_UNCKA</name>
<evidence type="ECO:0000259" key="12">
    <source>
        <dbReference type="PROSITE" id="PS51198"/>
    </source>
</evidence>
<dbReference type="AlphaFoldDB" id="A0A0G1KN52"/>
<dbReference type="PROSITE" id="PS51217">
    <property type="entry name" value="UVRD_HELICASE_CTER"/>
    <property type="match status" value="1"/>
</dbReference>
<dbReference type="SUPFAM" id="SSF52540">
    <property type="entry name" value="P-loop containing nucleoside triphosphate hydrolases"/>
    <property type="match status" value="1"/>
</dbReference>
<dbReference type="PANTHER" id="PTHR11070">
    <property type="entry name" value="UVRD / RECB / PCRA DNA HELICASE FAMILY MEMBER"/>
    <property type="match status" value="1"/>
</dbReference>
<sequence length="642" mass="73720">MPNTTVNDLNPQQLKAVQHVKGPALVVAGPGSGKTRVLTQRVAYLISKENVSPDRILCVTFTNKAAGEMKSRVDRLLTQSDTLYWCGTFHSICVRILKKHGVQNGVSPGFLIYDTDDSNDIVKNLVKEQGYDPKKVSPRAVFETISSAKSELISPENYVRYARGLFQKCVAEIYPKYQKVLRNNNALDFDDLLFETVNLFRASKETLETYQTQFEFIMVDEYQDTNKAQYQITKLLSQKHANLFVVGDMSQAIYSFRGADYRNILNFKTDYQNAKVYNLEQNYRSTQAILDTAKSIIKNNESHINLDLWTDNAEGEKPHYYTAESEKDEARFICDEITKSARSYKDFAVLYRTNAQSRSLEESLIRANIPYRIYGGLKFYARKEIKDIIAYLRVIYNPKDSVSWGRIINTPPRGLGDKAKEKLKEQGWPIAEICTKTKLPFANWIENSVEFSTLELMDAVIKETKYLEYLEDGTEEALSRIENIKELRSVASEFVNLEAFLENVSLIESSDKPRQKDVDFVSLMTIHSAKGLEFPVVFVVGMEEGLFPHAQSLGELAELEEERRLCYVAVTRAMEKLFFTNAGIRTYFGTMQANPPSRFIKEIPKELLHIVQTKNLKRPATTKKEIENYLNTMDFERRNFSW</sequence>
<dbReference type="InterPro" id="IPR014016">
    <property type="entry name" value="UvrD-like_ATP-bd"/>
</dbReference>
<gene>
    <name evidence="14" type="ORF">UW82_C0006G0010</name>
</gene>
<evidence type="ECO:0000256" key="4">
    <source>
        <dbReference type="ARBA" id="ARBA00022806"/>
    </source>
</evidence>
<evidence type="ECO:0000256" key="8">
    <source>
        <dbReference type="ARBA" id="ARBA00034617"/>
    </source>
</evidence>
<keyword evidence="6" id="KW-0238">DNA-binding</keyword>
<evidence type="ECO:0000313" key="14">
    <source>
        <dbReference type="EMBL" id="KKT84920.1"/>
    </source>
</evidence>
<dbReference type="EMBL" id="LCJU01000006">
    <property type="protein sequence ID" value="KKT84920.1"/>
    <property type="molecule type" value="Genomic_DNA"/>
</dbReference>
<evidence type="ECO:0000256" key="2">
    <source>
        <dbReference type="ARBA" id="ARBA00022741"/>
    </source>
</evidence>
<dbReference type="EC" id="5.6.2.4" evidence="9"/>
<keyword evidence="2 11" id="KW-0547">Nucleotide-binding</keyword>
<dbReference type="PANTHER" id="PTHR11070:SF2">
    <property type="entry name" value="ATP-DEPENDENT DNA HELICASE SRS2"/>
    <property type="match status" value="1"/>
</dbReference>
<dbReference type="InterPro" id="IPR014017">
    <property type="entry name" value="DNA_helicase_UvrD-like_C"/>
</dbReference>
<feature type="binding site" evidence="11">
    <location>
        <begin position="28"/>
        <end position="35"/>
    </location>
    <ligand>
        <name>ATP</name>
        <dbReference type="ChEBI" id="CHEBI:30616"/>
    </ligand>
</feature>
<dbReference type="Gene3D" id="1.10.10.160">
    <property type="match status" value="1"/>
</dbReference>